<evidence type="ECO:0000259" key="1">
    <source>
        <dbReference type="Pfam" id="PF03372"/>
    </source>
</evidence>
<organism evidence="2 3">
    <name type="scientific">Kiloniella laminariae</name>
    <dbReference type="NCBI Taxonomy" id="454162"/>
    <lineage>
        <taxon>Bacteria</taxon>
        <taxon>Pseudomonadati</taxon>
        <taxon>Pseudomonadota</taxon>
        <taxon>Alphaproteobacteria</taxon>
        <taxon>Rhodospirillales</taxon>
        <taxon>Kiloniellaceae</taxon>
        <taxon>Kiloniella</taxon>
    </lineage>
</organism>
<dbReference type="SUPFAM" id="SSF56219">
    <property type="entry name" value="DNase I-like"/>
    <property type="match status" value="1"/>
</dbReference>
<dbReference type="EMBL" id="JAPWGY010000012">
    <property type="protein sequence ID" value="MCZ4282875.1"/>
    <property type="molecule type" value="Genomic_DNA"/>
</dbReference>
<proteinExistence type="predicted"/>
<dbReference type="RefSeq" id="WP_269425017.1">
    <property type="nucleotide sequence ID" value="NZ_JAPWGY010000012.1"/>
</dbReference>
<keyword evidence="3" id="KW-1185">Reference proteome</keyword>
<dbReference type="GO" id="GO:0004519">
    <property type="term" value="F:endonuclease activity"/>
    <property type="evidence" value="ECO:0007669"/>
    <property type="project" value="UniProtKB-KW"/>
</dbReference>
<keyword evidence="2" id="KW-0540">Nuclease</keyword>
<dbReference type="InterPro" id="IPR036691">
    <property type="entry name" value="Endo/exonu/phosph_ase_sf"/>
</dbReference>
<name>A0ABT4LP13_9PROT</name>
<gene>
    <name evidence="2" type="ORF">O4H49_18970</name>
</gene>
<dbReference type="InterPro" id="IPR005135">
    <property type="entry name" value="Endo/exonuclease/phosphatase"/>
</dbReference>
<dbReference type="InterPro" id="IPR051916">
    <property type="entry name" value="GPI-anchor_lipid_remodeler"/>
</dbReference>
<evidence type="ECO:0000313" key="3">
    <source>
        <dbReference type="Proteomes" id="UP001069802"/>
    </source>
</evidence>
<dbReference type="Pfam" id="PF03372">
    <property type="entry name" value="Exo_endo_phos"/>
    <property type="match status" value="1"/>
</dbReference>
<dbReference type="PANTHER" id="PTHR14859">
    <property type="entry name" value="CALCOFLUOR WHITE HYPERSENSITIVE PROTEIN PRECURSOR"/>
    <property type="match status" value="1"/>
</dbReference>
<comment type="caution">
    <text evidence="2">The sequence shown here is derived from an EMBL/GenBank/DDBJ whole genome shotgun (WGS) entry which is preliminary data.</text>
</comment>
<dbReference type="Gene3D" id="3.60.10.10">
    <property type="entry name" value="Endonuclease/exonuclease/phosphatase"/>
    <property type="match status" value="1"/>
</dbReference>
<accession>A0ABT4LP13</accession>
<keyword evidence="2" id="KW-0378">Hydrolase</keyword>
<protein>
    <submittedName>
        <fullName evidence="2">Endonuclease/exonuclease/phosphatase family protein</fullName>
    </submittedName>
</protein>
<evidence type="ECO:0000313" key="2">
    <source>
        <dbReference type="EMBL" id="MCZ4282875.1"/>
    </source>
</evidence>
<sequence>MRFVTYNIQYGVGKDGRVDLARIATEIGDADVIALQEVTQFMERGGNLDQVAELAALFPEHYWTYGPAMDADASYRDEAGRLVNRRTTFGNMILSKTPVLSSRHHMLPKIRLLNQISLQRSVIEAVIETASGPLRVYSLHLAHASVEERLLQIERLLAIVKQAPDEGGVVSAGPDTELWYSNGQFMPMPGRAVVMGDFNMDPSFTEYDRICGSKEHFVGRSLPAGGLIDAWVATGGAEDTGGTCFYDGRLYRLDYCFVTEDLVPALCSLKVGDEAQGSDHQPLYLEIGI</sequence>
<keyword evidence="2" id="KW-0255">Endonuclease</keyword>
<reference evidence="2" key="1">
    <citation type="submission" date="2022-12" db="EMBL/GenBank/DDBJ databases">
        <title>Bacterial isolates from different developmental stages of Nematostella vectensis.</title>
        <authorList>
            <person name="Fraune S."/>
        </authorList>
    </citation>
    <scope>NUCLEOTIDE SEQUENCE</scope>
    <source>
        <strain evidence="2">G21630-S1</strain>
    </source>
</reference>
<dbReference type="PANTHER" id="PTHR14859:SF15">
    <property type="entry name" value="ENDONUCLEASE_EXONUCLEASE_PHOSPHATASE DOMAIN-CONTAINING PROTEIN"/>
    <property type="match status" value="1"/>
</dbReference>
<feature type="domain" description="Endonuclease/exonuclease/phosphatase" evidence="1">
    <location>
        <begin position="4"/>
        <end position="280"/>
    </location>
</feature>
<dbReference type="Proteomes" id="UP001069802">
    <property type="component" value="Unassembled WGS sequence"/>
</dbReference>